<reference evidence="1 2" key="1">
    <citation type="submission" date="2023-11" db="EMBL/GenBank/DDBJ databases">
        <title>Peredibacter starrii A3.12.</title>
        <authorList>
            <person name="Mitchell R.J."/>
        </authorList>
    </citation>
    <scope>NUCLEOTIDE SEQUENCE [LARGE SCALE GENOMIC DNA]</scope>
    <source>
        <strain evidence="1 2">A3.12</strain>
    </source>
</reference>
<evidence type="ECO:0000313" key="1">
    <source>
        <dbReference type="EMBL" id="WPU64398.1"/>
    </source>
</evidence>
<keyword evidence="2" id="KW-1185">Reference proteome</keyword>
<evidence type="ECO:0000313" key="2">
    <source>
        <dbReference type="Proteomes" id="UP001324634"/>
    </source>
</evidence>
<organism evidence="1 2">
    <name type="scientific">Peredibacter starrii</name>
    <dbReference type="NCBI Taxonomy" id="28202"/>
    <lineage>
        <taxon>Bacteria</taxon>
        <taxon>Pseudomonadati</taxon>
        <taxon>Bdellovibrionota</taxon>
        <taxon>Bacteriovoracia</taxon>
        <taxon>Bacteriovoracales</taxon>
        <taxon>Bacteriovoracaceae</taxon>
        <taxon>Peredibacter</taxon>
    </lineage>
</organism>
<dbReference type="AlphaFoldDB" id="A0AAX4HMP1"/>
<dbReference type="KEGG" id="psti:SOO65_17025"/>
<dbReference type="Proteomes" id="UP001324634">
    <property type="component" value="Chromosome"/>
</dbReference>
<gene>
    <name evidence="1" type="ORF">SOO65_17025</name>
</gene>
<dbReference type="RefSeq" id="WP_321393132.1">
    <property type="nucleotide sequence ID" value="NZ_CP139487.1"/>
</dbReference>
<accession>A0AAX4HMP1</accession>
<protein>
    <recommendedName>
        <fullName evidence="3">Lipoprotein</fullName>
    </recommendedName>
</protein>
<dbReference type="PROSITE" id="PS51257">
    <property type="entry name" value="PROKAR_LIPOPROTEIN"/>
    <property type="match status" value="1"/>
</dbReference>
<dbReference type="EMBL" id="CP139487">
    <property type="protein sequence ID" value="WPU64398.1"/>
    <property type="molecule type" value="Genomic_DNA"/>
</dbReference>
<proteinExistence type="predicted"/>
<sequence>MRSLFIIFILFVLTSCAQKPEEKTAEAIDVALSHLSSGECDAALEVLQDASDLANPIYVQVLASAYSCKANYDEVEFISNDLSGLSTGTPAAIMKSIASMSLSPETAADSDNYVAIRTGINTILGATTTVTHDARVTKFGARKAGDLSVQALMLNVVNLGKFLNFYGNADADGDKGQGTNTNSCFINYTDPRAQTVITSGVGGVCNSNTDGHPDLSFAAANLSNAKRRLCEGLMLVTNVLDILDNLDLSGSSELAKLEDISAQVSTFKTAAVAAGLGTLINMTSQSQCETAMNTASNLNDMEYLYSLVFETGLQ</sequence>
<name>A0AAX4HMP1_9BACT</name>
<evidence type="ECO:0008006" key="3">
    <source>
        <dbReference type="Google" id="ProtNLM"/>
    </source>
</evidence>